<feature type="compositionally biased region" description="Low complexity" evidence="1">
    <location>
        <begin position="90"/>
        <end position="104"/>
    </location>
</feature>
<comment type="caution">
    <text evidence="2">The sequence shown here is derived from an EMBL/GenBank/DDBJ whole genome shotgun (WGS) entry which is preliminary data.</text>
</comment>
<accession>A0AAP0BTZ3</accession>
<dbReference type="Proteomes" id="UP001418222">
    <property type="component" value="Unassembled WGS sequence"/>
</dbReference>
<sequence length="197" mass="21121">MAAEAAKESLTPSLKKRPAEDPAPSRLSPSKKMRMKVKKVVSLSPDKKTPQETVVTSGSPSPISLGSQSPRSPPRVSPRKVVSLSGETTPLAQYASSSQQLSRSPSHEGAPSRYPALSAHFNFNMGPTIPDVANDPTLIWDKGAHRVSIYTLLPSWREKDQPTGHAFSLGFGLYGGHGPDPLDKASSRDLVLRATQS</sequence>
<organism evidence="2 3">
    <name type="scientific">Platanthera zijinensis</name>
    <dbReference type="NCBI Taxonomy" id="2320716"/>
    <lineage>
        <taxon>Eukaryota</taxon>
        <taxon>Viridiplantae</taxon>
        <taxon>Streptophyta</taxon>
        <taxon>Embryophyta</taxon>
        <taxon>Tracheophyta</taxon>
        <taxon>Spermatophyta</taxon>
        <taxon>Magnoliopsida</taxon>
        <taxon>Liliopsida</taxon>
        <taxon>Asparagales</taxon>
        <taxon>Orchidaceae</taxon>
        <taxon>Orchidoideae</taxon>
        <taxon>Orchideae</taxon>
        <taxon>Orchidinae</taxon>
        <taxon>Platanthera</taxon>
    </lineage>
</organism>
<feature type="region of interest" description="Disordered" evidence="1">
    <location>
        <begin position="178"/>
        <end position="197"/>
    </location>
</feature>
<feature type="compositionally biased region" description="Basic residues" evidence="1">
    <location>
        <begin position="29"/>
        <end position="39"/>
    </location>
</feature>
<keyword evidence="3" id="KW-1185">Reference proteome</keyword>
<dbReference type="AlphaFoldDB" id="A0AAP0BTZ3"/>
<proteinExistence type="predicted"/>
<gene>
    <name evidence="2" type="ORF">KSP39_PZI004063</name>
</gene>
<feature type="compositionally biased region" description="Polar residues" evidence="1">
    <location>
        <begin position="51"/>
        <end position="68"/>
    </location>
</feature>
<feature type="compositionally biased region" description="Basic and acidic residues" evidence="1">
    <location>
        <begin position="180"/>
        <end position="191"/>
    </location>
</feature>
<dbReference type="EMBL" id="JBBWWQ010000003">
    <property type="protein sequence ID" value="KAK8950902.1"/>
    <property type="molecule type" value="Genomic_DNA"/>
</dbReference>
<name>A0AAP0BTZ3_9ASPA</name>
<evidence type="ECO:0000313" key="2">
    <source>
        <dbReference type="EMBL" id="KAK8950902.1"/>
    </source>
</evidence>
<feature type="region of interest" description="Disordered" evidence="1">
    <location>
        <begin position="1"/>
        <end position="114"/>
    </location>
</feature>
<protein>
    <submittedName>
        <fullName evidence="2">Uncharacterized protein</fullName>
    </submittedName>
</protein>
<evidence type="ECO:0000313" key="3">
    <source>
        <dbReference type="Proteomes" id="UP001418222"/>
    </source>
</evidence>
<reference evidence="2 3" key="1">
    <citation type="journal article" date="2022" name="Nat. Plants">
        <title>Genomes of leafy and leafless Platanthera orchids illuminate the evolution of mycoheterotrophy.</title>
        <authorList>
            <person name="Li M.H."/>
            <person name="Liu K.W."/>
            <person name="Li Z."/>
            <person name="Lu H.C."/>
            <person name="Ye Q.L."/>
            <person name="Zhang D."/>
            <person name="Wang J.Y."/>
            <person name="Li Y.F."/>
            <person name="Zhong Z.M."/>
            <person name="Liu X."/>
            <person name="Yu X."/>
            <person name="Liu D.K."/>
            <person name="Tu X.D."/>
            <person name="Liu B."/>
            <person name="Hao Y."/>
            <person name="Liao X.Y."/>
            <person name="Jiang Y.T."/>
            <person name="Sun W.H."/>
            <person name="Chen J."/>
            <person name="Chen Y.Q."/>
            <person name="Ai Y."/>
            <person name="Zhai J.W."/>
            <person name="Wu S.S."/>
            <person name="Zhou Z."/>
            <person name="Hsiao Y.Y."/>
            <person name="Wu W.L."/>
            <person name="Chen Y.Y."/>
            <person name="Lin Y.F."/>
            <person name="Hsu J.L."/>
            <person name="Li C.Y."/>
            <person name="Wang Z.W."/>
            <person name="Zhao X."/>
            <person name="Zhong W.Y."/>
            <person name="Ma X.K."/>
            <person name="Ma L."/>
            <person name="Huang J."/>
            <person name="Chen G.Z."/>
            <person name="Huang M.Z."/>
            <person name="Huang L."/>
            <person name="Peng D.H."/>
            <person name="Luo Y.B."/>
            <person name="Zou S.Q."/>
            <person name="Chen S.P."/>
            <person name="Lan S."/>
            <person name="Tsai W.C."/>
            <person name="Van de Peer Y."/>
            <person name="Liu Z.J."/>
        </authorList>
    </citation>
    <scope>NUCLEOTIDE SEQUENCE [LARGE SCALE GENOMIC DNA]</scope>
    <source>
        <strain evidence="2">Lor287</strain>
    </source>
</reference>
<evidence type="ECO:0000256" key="1">
    <source>
        <dbReference type="SAM" id="MobiDB-lite"/>
    </source>
</evidence>